<name>A0A915L673_ROMCU</name>
<sequence length="89" mass="9380">MTQHVLPPHAPTCAALSFPPPPPCARFVTAAVIVAGLTLPSALCRMLNCVLIFCQGPKSDTSTSKYVLTLSPDTRFFASAFSFSSLPPA</sequence>
<accession>A0A915L673</accession>
<proteinExistence type="predicted"/>
<dbReference type="WBParaSite" id="nRc.2.0.1.t46272-RA">
    <property type="protein sequence ID" value="nRc.2.0.1.t46272-RA"/>
    <property type="gene ID" value="nRc.2.0.1.g46272"/>
</dbReference>
<evidence type="ECO:0000313" key="1">
    <source>
        <dbReference type="Proteomes" id="UP000887565"/>
    </source>
</evidence>
<protein>
    <submittedName>
        <fullName evidence="2">Uncharacterized protein</fullName>
    </submittedName>
</protein>
<organism evidence="1 2">
    <name type="scientific">Romanomermis culicivorax</name>
    <name type="common">Nematode worm</name>
    <dbReference type="NCBI Taxonomy" id="13658"/>
    <lineage>
        <taxon>Eukaryota</taxon>
        <taxon>Metazoa</taxon>
        <taxon>Ecdysozoa</taxon>
        <taxon>Nematoda</taxon>
        <taxon>Enoplea</taxon>
        <taxon>Dorylaimia</taxon>
        <taxon>Mermithida</taxon>
        <taxon>Mermithoidea</taxon>
        <taxon>Mermithidae</taxon>
        <taxon>Romanomermis</taxon>
    </lineage>
</organism>
<reference evidence="2" key="1">
    <citation type="submission" date="2022-11" db="UniProtKB">
        <authorList>
            <consortium name="WormBaseParasite"/>
        </authorList>
    </citation>
    <scope>IDENTIFICATION</scope>
</reference>
<evidence type="ECO:0000313" key="2">
    <source>
        <dbReference type="WBParaSite" id="nRc.2.0.1.t46272-RA"/>
    </source>
</evidence>
<dbReference type="AlphaFoldDB" id="A0A915L673"/>
<dbReference type="Proteomes" id="UP000887565">
    <property type="component" value="Unplaced"/>
</dbReference>
<keyword evidence="1" id="KW-1185">Reference proteome</keyword>